<comment type="caution">
    <text evidence="1">The sequence shown here is derived from an EMBL/GenBank/DDBJ whole genome shotgun (WGS) entry which is preliminary data.</text>
</comment>
<keyword evidence="2" id="KW-1185">Reference proteome</keyword>
<organism evidence="1 2">
    <name type="scientific">Thelephora ganbajun</name>
    <name type="common">Ganba fungus</name>
    <dbReference type="NCBI Taxonomy" id="370292"/>
    <lineage>
        <taxon>Eukaryota</taxon>
        <taxon>Fungi</taxon>
        <taxon>Dikarya</taxon>
        <taxon>Basidiomycota</taxon>
        <taxon>Agaricomycotina</taxon>
        <taxon>Agaricomycetes</taxon>
        <taxon>Thelephorales</taxon>
        <taxon>Thelephoraceae</taxon>
        <taxon>Thelephora</taxon>
    </lineage>
</organism>
<dbReference type="Proteomes" id="UP000886501">
    <property type="component" value="Unassembled WGS sequence"/>
</dbReference>
<reference evidence="1" key="2">
    <citation type="journal article" date="2020" name="Nat. Commun.">
        <title>Large-scale genome sequencing of mycorrhizal fungi provides insights into the early evolution of symbiotic traits.</title>
        <authorList>
            <person name="Miyauchi S."/>
            <person name="Kiss E."/>
            <person name="Kuo A."/>
            <person name="Drula E."/>
            <person name="Kohler A."/>
            <person name="Sanchez-Garcia M."/>
            <person name="Morin E."/>
            <person name="Andreopoulos B."/>
            <person name="Barry K.W."/>
            <person name="Bonito G."/>
            <person name="Buee M."/>
            <person name="Carver A."/>
            <person name="Chen C."/>
            <person name="Cichocki N."/>
            <person name="Clum A."/>
            <person name="Culley D."/>
            <person name="Crous P.W."/>
            <person name="Fauchery L."/>
            <person name="Girlanda M."/>
            <person name="Hayes R.D."/>
            <person name="Keri Z."/>
            <person name="LaButti K."/>
            <person name="Lipzen A."/>
            <person name="Lombard V."/>
            <person name="Magnuson J."/>
            <person name="Maillard F."/>
            <person name="Murat C."/>
            <person name="Nolan M."/>
            <person name="Ohm R.A."/>
            <person name="Pangilinan J."/>
            <person name="Pereira M.F."/>
            <person name="Perotto S."/>
            <person name="Peter M."/>
            <person name="Pfister S."/>
            <person name="Riley R."/>
            <person name="Sitrit Y."/>
            <person name="Stielow J.B."/>
            <person name="Szollosi G."/>
            <person name="Zifcakova L."/>
            <person name="Stursova M."/>
            <person name="Spatafora J.W."/>
            <person name="Tedersoo L."/>
            <person name="Vaario L.M."/>
            <person name="Yamada A."/>
            <person name="Yan M."/>
            <person name="Wang P."/>
            <person name="Xu J."/>
            <person name="Bruns T."/>
            <person name="Baldrian P."/>
            <person name="Vilgalys R."/>
            <person name="Dunand C."/>
            <person name="Henrissat B."/>
            <person name="Grigoriev I.V."/>
            <person name="Hibbett D."/>
            <person name="Nagy L.G."/>
            <person name="Martin F.M."/>
        </authorList>
    </citation>
    <scope>NUCLEOTIDE SEQUENCE</scope>
    <source>
        <strain evidence="1">P2</strain>
    </source>
</reference>
<gene>
    <name evidence="1" type="ORF">BDM02DRAFT_3189686</name>
</gene>
<protein>
    <submittedName>
        <fullName evidence="1">Uncharacterized protein</fullName>
    </submittedName>
</protein>
<proteinExistence type="predicted"/>
<accession>A0ACB6Z726</accession>
<sequence>MSTAAIDPTSRVKRAKTAASPSEPAHTTNERSAYDEEVPSESDELEGDNDSDYHEAVASLSTTQTKGRPRKSGKISRSARDSLRRQNHSRIEKARRTKINEALDTLRALVPPNVREDGNDEYDEGAEGKKRGQQKEFKLEILVRTVTYMKQLISRVGELESKHSQSPPRVPQPRGVKRKRDEIFQQLLDEEPVPIPISKANGNSTSRASTTSPRLPPISTLFRQQNMSLASSPSPDQLPSPPATAEFRPRSDSLEQSYSARLPSLTLPSPRSDKSQPSQDDESAATLLLHMKARSPSFTSPPTNPLVQTPASALGLS</sequence>
<dbReference type="EMBL" id="MU118089">
    <property type="protein sequence ID" value="KAF9645490.1"/>
    <property type="molecule type" value="Genomic_DNA"/>
</dbReference>
<reference evidence="1" key="1">
    <citation type="submission" date="2019-10" db="EMBL/GenBank/DDBJ databases">
        <authorList>
            <consortium name="DOE Joint Genome Institute"/>
            <person name="Kuo A."/>
            <person name="Miyauchi S."/>
            <person name="Kiss E."/>
            <person name="Drula E."/>
            <person name="Kohler A."/>
            <person name="Sanchez-Garcia M."/>
            <person name="Andreopoulos B."/>
            <person name="Barry K.W."/>
            <person name="Bonito G."/>
            <person name="Buee M."/>
            <person name="Carver A."/>
            <person name="Chen C."/>
            <person name="Cichocki N."/>
            <person name="Clum A."/>
            <person name="Culley D."/>
            <person name="Crous P.W."/>
            <person name="Fauchery L."/>
            <person name="Girlanda M."/>
            <person name="Hayes R."/>
            <person name="Keri Z."/>
            <person name="Labutti K."/>
            <person name="Lipzen A."/>
            <person name="Lombard V."/>
            <person name="Magnuson J."/>
            <person name="Maillard F."/>
            <person name="Morin E."/>
            <person name="Murat C."/>
            <person name="Nolan M."/>
            <person name="Ohm R."/>
            <person name="Pangilinan J."/>
            <person name="Pereira M."/>
            <person name="Perotto S."/>
            <person name="Peter M."/>
            <person name="Riley R."/>
            <person name="Sitrit Y."/>
            <person name="Stielow B."/>
            <person name="Szollosi G."/>
            <person name="Zifcakova L."/>
            <person name="Stursova M."/>
            <person name="Spatafora J.W."/>
            <person name="Tedersoo L."/>
            <person name="Vaario L.-M."/>
            <person name="Yamada A."/>
            <person name="Yan M."/>
            <person name="Wang P."/>
            <person name="Xu J."/>
            <person name="Bruns T."/>
            <person name="Baldrian P."/>
            <person name="Vilgalys R."/>
            <person name="Henrissat B."/>
            <person name="Grigoriev I.V."/>
            <person name="Hibbett D."/>
            <person name="Nagy L.G."/>
            <person name="Martin F.M."/>
        </authorList>
    </citation>
    <scope>NUCLEOTIDE SEQUENCE</scope>
    <source>
        <strain evidence="1">P2</strain>
    </source>
</reference>
<evidence type="ECO:0000313" key="2">
    <source>
        <dbReference type="Proteomes" id="UP000886501"/>
    </source>
</evidence>
<evidence type="ECO:0000313" key="1">
    <source>
        <dbReference type="EMBL" id="KAF9645490.1"/>
    </source>
</evidence>
<name>A0ACB6Z726_THEGA</name>